<organism evidence="2 3">
    <name type="scientific">Haloactinopolyspora alba</name>
    <dbReference type="NCBI Taxonomy" id="648780"/>
    <lineage>
        <taxon>Bacteria</taxon>
        <taxon>Bacillati</taxon>
        <taxon>Actinomycetota</taxon>
        <taxon>Actinomycetes</taxon>
        <taxon>Jiangellales</taxon>
        <taxon>Jiangellaceae</taxon>
        <taxon>Haloactinopolyspora</taxon>
    </lineage>
</organism>
<dbReference type="PANTHER" id="PTHR13136">
    <property type="entry name" value="TESTIS DEVELOPMENT PROTEIN PRTD"/>
    <property type="match status" value="1"/>
</dbReference>
<comment type="caution">
    <text evidence="2">The sequence shown here is derived from an EMBL/GenBank/DDBJ whole genome shotgun (WGS) entry which is preliminary data.</text>
</comment>
<feature type="domain" description="KANL3/Tex30 alpha/beta hydrolase-like" evidence="1">
    <location>
        <begin position="28"/>
        <end position="201"/>
    </location>
</feature>
<dbReference type="AlphaFoldDB" id="A0A2P8EB15"/>
<dbReference type="Pfam" id="PF20408">
    <property type="entry name" value="Abhydrolase_11"/>
    <property type="match status" value="1"/>
</dbReference>
<dbReference type="Proteomes" id="UP000243528">
    <property type="component" value="Unassembled WGS sequence"/>
</dbReference>
<dbReference type="InterPro" id="IPR029058">
    <property type="entry name" value="AB_hydrolase_fold"/>
</dbReference>
<gene>
    <name evidence="2" type="ORF">CLV30_10235</name>
</gene>
<evidence type="ECO:0000313" key="2">
    <source>
        <dbReference type="EMBL" id="PSL06650.1"/>
    </source>
</evidence>
<sequence>MTERTTVPTPVGDARLWTDEPDEADAARARLVLGHGAGGGPDAADLRALAERLPEAGVSVVRVEQPWRVAGKRVAPRPATLDEAWLVALDAVARDVPMLVGGRSAGARVACRTAEATGAAGVVALSFPLHPPGKPERSRQDELLTAAAAVPTLVVQGERDTFGRPGEFPDGPYRLVAVDHADHAMAVPKAHDRDAATAAVVEAVRSFVLATVSSMRWE</sequence>
<dbReference type="EMBL" id="PYGE01000002">
    <property type="protein sequence ID" value="PSL06650.1"/>
    <property type="molecule type" value="Genomic_DNA"/>
</dbReference>
<reference evidence="2 3" key="1">
    <citation type="submission" date="2018-03" db="EMBL/GenBank/DDBJ databases">
        <title>Genomic Encyclopedia of Archaeal and Bacterial Type Strains, Phase II (KMG-II): from individual species to whole genera.</title>
        <authorList>
            <person name="Goeker M."/>
        </authorList>
    </citation>
    <scope>NUCLEOTIDE SEQUENCE [LARGE SCALE GENOMIC DNA]</scope>
    <source>
        <strain evidence="2 3">DSM 45211</strain>
    </source>
</reference>
<keyword evidence="3" id="KW-1185">Reference proteome</keyword>
<dbReference type="PANTHER" id="PTHR13136:SF11">
    <property type="entry name" value="TESTIS-EXPRESSED PROTEIN 30"/>
    <property type="match status" value="1"/>
</dbReference>
<dbReference type="RefSeq" id="WP_106535688.1">
    <property type="nucleotide sequence ID" value="NZ_ML142898.1"/>
</dbReference>
<evidence type="ECO:0000313" key="3">
    <source>
        <dbReference type="Proteomes" id="UP000243528"/>
    </source>
</evidence>
<dbReference type="InterPro" id="IPR026555">
    <property type="entry name" value="NSL3/Tex30"/>
</dbReference>
<evidence type="ECO:0000259" key="1">
    <source>
        <dbReference type="Pfam" id="PF20408"/>
    </source>
</evidence>
<name>A0A2P8EB15_9ACTN</name>
<proteinExistence type="predicted"/>
<protein>
    <recommendedName>
        <fullName evidence="1">KANL3/Tex30 alpha/beta hydrolase-like domain-containing protein</fullName>
    </recommendedName>
</protein>
<dbReference type="SUPFAM" id="SSF53474">
    <property type="entry name" value="alpha/beta-Hydrolases"/>
    <property type="match status" value="1"/>
</dbReference>
<dbReference type="OrthoDB" id="652634at2"/>
<accession>A0A2P8EB15</accession>
<dbReference type="Gene3D" id="3.40.50.1820">
    <property type="entry name" value="alpha/beta hydrolase"/>
    <property type="match status" value="1"/>
</dbReference>
<dbReference type="InterPro" id="IPR046879">
    <property type="entry name" value="KANL3/Tex30_Abhydrolase"/>
</dbReference>